<gene>
    <name evidence="2" type="ORF">O181_052165</name>
</gene>
<feature type="compositionally biased region" description="Polar residues" evidence="1">
    <location>
        <begin position="89"/>
        <end position="100"/>
    </location>
</feature>
<dbReference type="EMBL" id="AVOT02022807">
    <property type="protein sequence ID" value="MBW0512450.1"/>
    <property type="molecule type" value="Genomic_DNA"/>
</dbReference>
<reference evidence="2" key="1">
    <citation type="submission" date="2021-03" db="EMBL/GenBank/DDBJ databases">
        <title>Draft genome sequence of rust myrtle Austropuccinia psidii MF-1, a brazilian biotype.</title>
        <authorList>
            <person name="Quecine M.C."/>
            <person name="Pachon D.M.R."/>
            <person name="Bonatelli M.L."/>
            <person name="Correr F.H."/>
            <person name="Franceschini L.M."/>
            <person name="Leite T.F."/>
            <person name="Margarido G.R.A."/>
            <person name="Almeida C.A."/>
            <person name="Ferrarezi J.A."/>
            <person name="Labate C.A."/>
        </authorList>
    </citation>
    <scope>NUCLEOTIDE SEQUENCE</scope>
    <source>
        <strain evidence="2">MF-1</strain>
    </source>
</reference>
<protein>
    <submittedName>
        <fullName evidence="2">Uncharacterized protein</fullName>
    </submittedName>
</protein>
<proteinExistence type="predicted"/>
<comment type="caution">
    <text evidence="2">The sequence shown here is derived from an EMBL/GenBank/DDBJ whole genome shotgun (WGS) entry which is preliminary data.</text>
</comment>
<evidence type="ECO:0000313" key="3">
    <source>
        <dbReference type="Proteomes" id="UP000765509"/>
    </source>
</evidence>
<keyword evidence="3" id="KW-1185">Reference proteome</keyword>
<feature type="region of interest" description="Disordered" evidence="1">
    <location>
        <begin position="59"/>
        <end position="106"/>
    </location>
</feature>
<dbReference type="Proteomes" id="UP000765509">
    <property type="component" value="Unassembled WGS sequence"/>
</dbReference>
<evidence type="ECO:0000256" key="1">
    <source>
        <dbReference type="SAM" id="MobiDB-lite"/>
    </source>
</evidence>
<evidence type="ECO:0000313" key="2">
    <source>
        <dbReference type="EMBL" id="MBW0512450.1"/>
    </source>
</evidence>
<organism evidence="2 3">
    <name type="scientific">Austropuccinia psidii MF-1</name>
    <dbReference type="NCBI Taxonomy" id="1389203"/>
    <lineage>
        <taxon>Eukaryota</taxon>
        <taxon>Fungi</taxon>
        <taxon>Dikarya</taxon>
        <taxon>Basidiomycota</taxon>
        <taxon>Pucciniomycotina</taxon>
        <taxon>Pucciniomycetes</taxon>
        <taxon>Pucciniales</taxon>
        <taxon>Sphaerophragmiaceae</taxon>
        <taxon>Austropuccinia</taxon>
    </lineage>
</organism>
<sequence>MSSYLHIKSSLCQERTIALLGGWISLSFRDKVKKIKNWFKNQSLLSIDQRKEVELTPALEKEEQVGRTSSRKVQRQAQRTSEETERSQGQRQSQLAQNVPTRVHDS</sequence>
<name>A0A9Q3E4D8_9BASI</name>
<accession>A0A9Q3E4D8</accession>
<dbReference type="AlphaFoldDB" id="A0A9Q3E4D8"/>